<dbReference type="KEGG" id="sti:Sthe_3472"/>
<name>D1CAM8_SPHTD</name>
<dbReference type="STRING" id="479434.Sthe_3472"/>
<sequence length="302" mass="34358">MRADQSAMPALEGAIARWAAARPDIQALAVVGSYARADHPADPWSDLDLVLFVDDPIPYLESAGWLEAIAPPRITFTEPTALGIGRERRVLFEGGLDVDFTLLPATWLDALDAKHGDQALRAAIAPVVARGYRILIDRHGRLSRVLTDLERDALPSPSLPGPEEMDELIQDFWYHAVWTARKLRRGELWVALRCCDGYMKTLLLRMLEWDMHARDPRVDTWHEGRFLERWADPRTLSHLRSAFARYDESAIWLALMSTMDLFRVVARDTCGRLGYTYPDHVDRYASRLVEQLARPQSRQSEG</sequence>
<keyword evidence="2" id="KW-1185">Reference proteome</keyword>
<dbReference type="HOGENOM" id="CLU_076578_0_0_0"/>
<dbReference type="FunCoup" id="D1CAM8">
    <property type="interactions" value="1"/>
</dbReference>
<dbReference type="InParanoid" id="D1CAM8"/>
<dbReference type="Proteomes" id="UP000002027">
    <property type="component" value="Chromosome 2"/>
</dbReference>
<organism evidence="1 2">
    <name type="scientific">Sphaerobacter thermophilus (strain ATCC 49802 / DSM 20745 / KCCM 41009 / NCIMB 13125 / S 6022)</name>
    <dbReference type="NCBI Taxonomy" id="479434"/>
    <lineage>
        <taxon>Bacteria</taxon>
        <taxon>Pseudomonadati</taxon>
        <taxon>Thermomicrobiota</taxon>
        <taxon>Thermomicrobia</taxon>
        <taxon>Sphaerobacterales</taxon>
        <taxon>Sphaerobacterineae</taxon>
        <taxon>Sphaerobacteraceae</taxon>
        <taxon>Sphaerobacter</taxon>
    </lineage>
</organism>
<dbReference type="SUPFAM" id="SSF81301">
    <property type="entry name" value="Nucleotidyltransferase"/>
    <property type="match status" value="1"/>
</dbReference>
<dbReference type="InterPro" id="IPR043519">
    <property type="entry name" value="NT_sf"/>
</dbReference>
<dbReference type="SUPFAM" id="SSF81631">
    <property type="entry name" value="PAP/OAS1 substrate-binding domain"/>
    <property type="match status" value="1"/>
</dbReference>
<dbReference type="AlphaFoldDB" id="D1CAM8"/>
<reference evidence="1 2" key="2">
    <citation type="journal article" date="2010" name="Stand. Genomic Sci.">
        <title>Complete genome sequence of Desulfohalobium retbaense type strain (HR(100)).</title>
        <authorList>
            <person name="Spring S."/>
            <person name="Nolan M."/>
            <person name="Lapidus A."/>
            <person name="Glavina Del Rio T."/>
            <person name="Copeland A."/>
            <person name="Tice H."/>
            <person name="Cheng J.F."/>
            <person name="Lucas S."/>
            <person name="Land M."/>
            <person name="Chen F."/>
            <person name="Bruce D."/>
            <person name="Goodwin L."/>
            <person name="Pitluck S."/>
            <person name="Ivanova N."/>
            <person name="Mavromatis K."/>
            <person name="Mikhailova N."/>
            <person name="Pati A."/>
            <person name="Chen A."/>
            <person name="Palaniappan K."/>
            <person name="Hauser L."/>
            <person name="Chang Y.J."/>
            <person name="Jeffries C.D."/>
            <person name="Munk C."/>
            <person name="Kiss H."/>
            <person name="Chain P."/>
            <person name="Han C."/>
            <person name="Brettin T."/>
            <person name="Detter J.C."/>
            <person name="Schuler E."/>
            <person name="Goker M."/>
            <person name="Rohde M."/>
            <person name="Bristow J."/>
            <person name="Eisen J.A."/>
            <person name="Markowitz V."/>
            <person name="Hugenholtz P."/>
            <person name="Kyrpides N.C."/>
            <person name="Klenk H.P."/>
        </authorList>
    </citation>
    <scope>NUCLEOTIDE SEQUENCE [LARGE SCALE GENOMIC DNA]</scope>
    <source>
        <strain evidence="2">ATCC 49802 / DSM 20745 / S 6022</strain>
    </source>
</reference>
<accession>D1CAM8</accession>
<reference evidence="2" key="1">
    <citation type="submission" date="2009-11" db="EMBL/GenBank/DDBJ databases">
        <title>The complete chromosome 2 of Sphaerobacter thermophilus DSM 20745.</title>
        <authorList>
            <person name="Lucas S."/>
            <person name="Copeland A."/>
            <person name="Lapidus A."/>
            <person name="Glavina del Rio T."/>
            <person name="Dalin E."/>
            <person name="Tice H."/>
            <person name="Bruce D."/>
            <person name="Goodwin L."/>
            <person name="Pitluck S."/>
            <person name="Kyrpides N."/>
            <person name="Mavromatis K."/>
            <person name="Ivanova N."/>
            <person name="Mikhailova N."/>
            <person name="LaButti K.M."/>
            <person name="Clum A."/>
            <person name="Sun H.I."/>
            <person name="Brettin T."/>
            <person name="Detter J.C."/>
            <person name="Han C."/>
            <person name="Larimer F."/>
            <person name="Land M."/>
            <person name="Hauser L."/>
            <person name="Markowitz V."/>
            <person name="Cheng J.F."/>
            <person name="Hugenholtz P."/>
            <person name="Woyke T."/>
            <person name="Wu D."/>
            <person name="Steenblock K."/>
            <person name="Schneider S."/>
            <person name="Pukall R."/>
            <person name="Goeker M."/>
            <person name="Klenk H.P."/>
            <person name="Eisen J.A."/>
        </authorList>
    </citation>
    <scope>NUCLEOTIDE SEQUENCE [LARGE SCALE GENOMIC DNA]</scope>
    <source>
        <strain evidence="2">ATCC 49802 / DSM 20745 / S 6022</strain>
    </source>
</reference>
<dbReference type="Gene3D" id="3.30.460.10">
    <property type="entry name" value="Beta Polymerase, domain 2"/>
    <property type="match status" value="1"/>
</dbReference>
<dbReference type="RefSeq" id="WP_012873906.1">
    <property type="nucleotide sequence ID" value="NC_013524.1"/>
</dbReference>
<evidence type="ECO:0000313" key="2">
    <source>
        <dbReference type="Proteomes" id="UP000002027"/>
    </source>
</evidence>
<protein>
    <recommendedName>
        <fullName evidence="3">DNA polymerase beta domain protein region</fullName>
    </recommendedName>
</protein>
<dbReference type="InterPro" id="IPR007530">
    <property type="entry name" value="Aminoglycoside_adenylylTfrase"/>
</dbReference>
<dbReference type="EMBL" id="CP001824">
    <property type="protein sequence ID" value="ACZ40871.1"/>
    <property type="molecule type" value="Genomic_DNA"/>
</dbReference>
<gene>
    <name evidence="1" type="ordered locus">Sthe_3472</name>
</gene>
<dbReference type="CDD" id="cd05403">
    <property type="entry name" value="NT_KNTase_like"/>
    <property type="match status" value="1"/>
</dbReference>
<evidence type="ECO:0000313" key="1">
    <source>
        <dbReference type="EMBL" id="ACZ40871.1"/>
    </source>
</evidence>
<dbReference type="eggNOG" id="ENOG5030JAE">
    <property type="taxonomic scope" value="Bacteria"/>
</dbReference>
<dbReference type="Gene3D" id="1.20.120.330">
    <property type="entry name" value="Nucleotidyltransferases domain 2"/>
    <property type="match status" value="1"/>
</dbReference>
<proteinExistence type="predicted"/>
<dbReference type="Pfam" id="PF04439">
    <property type="entry name" value="Adenyl_transf"/>
    <property type="match status" value="1"/>
</dbReference>
<evidence type="ECO:0008006" key="3">
    <source>
        <dbReference type="Google" id="ProtNLM"/>
    </source>
</evidence>